<evidence type="ECO:0000256" key="2">
    <source>
        <dbReference type="SAM" id="SignalP"/>
    </source>
</evidence>
<feature type="compositionally biased region" description="Polar residues" evidence="1">
    <location>
        <begin position="87"/>
        <end position="98"/>
    </location>
</feature>
<gene>
    <name evidence="3" type="ORF">J2Z48_000175</name>
</gene>
<keyword evidence="2" id="KW-0732">Signal</keyword>
<evidence type="ECO:0000313" key="4">
    <source>
        <dbReference type="Proteomes" id="UP001238450"/>
    </source>
</evidence>
<accession>A0AAJ1TFE0</accession>
<keyword evidence="4" id="KW-1185">Reference proteome</keyword>
<evidence type="ECO:0000313" key="3">
    <source>
        <dbReference type="EMBL" id="MDQ0416017.1"/>
    </source>
</evidence>
<proteinExistence type="predicted"/>
<protein>
    <submittedName>
        <fullName evidence="3">Uncharacterized protein</fullName>
    </submittedName>
</protein>
<dbReference type="Proteomes" id="UP001238450">
    <property type="component" value="Unassembled WGS sequence"/>
</dbReference>
<feature type="chain" id="PRO_5042583316" evidence="2">
    <location>
        <begin position="30"/>
        <end position="250"/>
    </location>
</feature>
<feature type="signal peptide" evidence="2">
    <location>
        <begin position="1"/>
        <end position="29"/>
    </location>
</feature>
<name>A0AAJ1TFE0_9BACL</name>
<dbReference type="AlphaFoldDB" id="A0AAJ1TFE0"/>
<feature type="region of interest" description="Disordered" evidence="1">
    <location>
        <begin position="82"/>
        <end position="112"/>
    </location>
</feature>
<comment type="caution">
    <text evidence="3">The sequence shown here is derived from an EMBL/GenBank/DDBJ whole genome shotgun (WGS) entry which is preliminary data.</text>
</comment>
<sequence>MKFKQIIGGFLAFATVCSISLVQAPMASAQNDSPKTKVIDFASERNYDPINKVYVGAVYKPNKDGVLEKVDFKEYMEDVKKSKEQQKSLPQSGSSAPMSASKKIEEGTPPYSEFEKTGEYTFSKGLQKVSNTIDCRNVVSCSIAQNWSISQSYTVNIGLSREMFQKVTASVGFSWQYSASASSTYTFNLASGTRGYIAFNPKFGQVLGWAKTWKTIDGDPVGEPTTHWVDARYPLKVNGQLDGYVTFVHE</sequence>
<dbReference type="EMBL" id="JAUSUV010000001">
    <property type="protein sequence ID" value="MDQ0416017.1"/>
    <property type="molecule type" value="Genomic_DNA"/>
</dbReference>
<reference evidence="3 4" key="1">
    <citation type="submission" date="2023-07" db="EMBL/GenBank/DDBJ databases">
        <title>Genomic Encyclopedia of Type Strains, Phase IV (KMG-IV): sequencing the most valuable type-strain genomes for metagenomic binning, comparative biology and taxonomic classification.</title>
        <authorList>
            <person name="Goeker M."/>
        </authorList>
    </citation>
    <scope>NUCLEOTIDE SEQUENCE [LARGE SCALE GENOMIC DNA]</scope>
    <source>
        <strain evidence="3 4">DSM 46876</strain>
    </source>
</reference>
<dbReference type="Pfam" id="PF19535">
    <property type="entry name" value="DUF6060"/>
    <property type="match status" value="1"/>
</dbReference>
<organism evidence="3 4">
    <name type="scientific">Croceifilum oryzae</name>
    <dbReference type="NCBI Taxonomy" id="1553429"/>
    <lineage>
        <taxon>Bacteria</taxon>
        <taxon>Bacillati</taxon>
        <taxon>Bacillota</taxon>
        <taxon>Bacilli</taxon>
        <taxon>Bacillales</taxon>
        <taxon>Thermoactinomycetaceae</taxon>
        <taxon>Croceifilum</taxon>
    </lineage>
</organism>
<dbReference type="InterPro" id="IPR045702">
    <property type="entry name" value="DUF6060"/>
</dbReference>
<dbReference type="RefSeq" id="WP_307250077.1">
    <property type="nucleotide sequence ID" value="NZ_JAUSUV010000001.1"/>
</dbReference>
<evidence type="ECO:0000256" key="1">
    <source>
        <dbReference type="SAM" id="MobiDB-lite"/>
    </source>
</evidence>